<feature type="modified residue" description="4-aspartylphosphate" evidence="5">
    <location>
        <position position="57"/>
    </location>
</feature>
<dbReference type="GO" id="GO:0003677">
    <property type="term" value="F:DNA binding"/>
    <property type="evidence" value="ECO:0007669"/>
    <property type="project" value="UniProtKB-KW"/>
</dbReference>
<keyword evidence="1 5" id="KW-0597">Phosphoprotein</keyword>
<evidence type="ECO:0000256" key="3">
    <source>
        <dbReference type="ARBA" id="ARBA00023125"/>
    </source>
</evidence>
<evidence type="ECO:0000259" key="6">
    <source>
        <dbReference type="PROSITE" id="PS50043"/>
    </source>
</evidence>
<sequence length="215" mass="24554">MQYSIVIADDHSLIAQAIGGIIENFRNYTVLYEVQNGKILIEKFRQKKNIPEIILLDVSMPVMDGYETAQWLTDNHPEVLILALSMQDDEQALLRMIKSGAKGYLLKNCNPVELENALNALTTKGYYYSDWAAEKVFKNLSGNNKTVDQLPALTDREKEFLQLASTELTYKEIADKMFCSPRTVEGYRDDLFQKFGFKTRVGLVVFAIRNNLIQV</sequence>
<evidence type="ECO:0000256" key="4">
    <source>
        <dbReference type="ARBA" id="ARBA00023163"/>
    </source>
</evidence>
<dbReference type="InterPro" id="IPR058245">
    <property type="entry name" value="NreC/VraR/RcsB-like_REC"/>
</dbReference>
<dbReference type="SMART" id="SM00448">
    <property type="entry name" value="REC"/>
    <property type="match status" value="1"/>
</dbReference>
<dbReference type="SMART" id="SM00421">
    <property type="entry name" value="HTH_LUXR"/>
    <property type="match status" value="1"/>
</dbReference>
<dbReference type="Gene3D" id="3.40.50.2300">
    <property type="match status" value="1"/>
</dbReference>
<dbReference type="GO" id="GO:0006355">
    <property type="term" value="P:regulation of DNA-templated transcription"/>
    <property type="evidence" value="ECO:0007669"/>
    <property type="project" value="InterPro"/>
</dbReference>
<dbReference type="InterPro" id="IPR011006">
    <property type="entry name" value="CheY-like_superfamily"/>
</dbReference>
<dbReference type="EMBL" id="JADWYR010000001">
    <property type="protein sequence ID" value="MBG9376394.1"/>
    <property type="molecule type" value="Genomic_DNA"/>
</dbReference>
<evidence type="ECO:0000313" key="9">
    <source>
        <dbReference type="Proteomes" id="UP000628448"/>
    </source>
</evidence>
<dbReference type="PRINTS" id="PR00038">
    <property type="entry name" value="HTHLUXR"/>
</dbReference>
<gene>
    <name evidence="8" type="ORF">I5907_09130</name>
</gene>
<dbReference type="GO" id="GO:0000160">
    <property type="term" value="P:phosphorelay signal transduction system"/>
    <property type="evidence" value="ECO:0007669"/>
    <property type="project" value="InterPro"/>
</dbReference>
<dbReference type="PROSITE" id="PS50043">
    <property type="entry name" value="HTH_LUXR_2"/>
    <property type="match status" value="1"/>
</dbReference>
<organism evidence="8 9">
    <name type="scientific">Panacibacter microcysteis</name>
    <dbReference type="NCBI Taxonomy" id="2793269"/>
    <lineage>
        <taxon>Bacteria</taxon>
        <taxon>Pseudomonadati</taxon>
        <taxon>Bacteroidota</taxon>
        <taxon>Chitinophagia</taxon>
        <taxon>Chitinophagales</taxon>
        <taxon>Chitinophagaceae</taxon>
        <taxon>Panacibacter</taxon>
    </lineage>
</organism>
<evidence type="ECO:0000256" key="1">
    <source>
        <dbReference type="ARBA" id="ARBA00022553"/>
    </source>
</evidence>
<dbReference type="PANTHER" id="PTHR43214:SF41">
    <property type="entry name" value="NITRATE_NITRITE RESPONSE REGULATOR PROTEIN NARP"/>
    <property type="match status" value="1"/>
</dbReference>
<dbReference type="InterPro" id="IPR000792">
    <property type="entry name" value="Tscrpt_reg_LuxR_C"/>
</dbReference>
<keyword evidence="9" id="KW-1185">Reference proteome</keyword>
<dbReference type="InterPro" id="IPR016032">
    <property type="entry name" value="Sig_transdc_resp-reg_C-effctor"/>
</dbReference>
<keyword evidence="4" id="KW-0804">Transcription</keyword>
<comment type="caution">
    <text evidence="8">The sequence shown here is derived from an EMBL/GenBank/DDBJ whole genome shotgun (WGS) entry which is preliminary data.</text>
</comment>
<feature type="domain" description="Response regulatory" evidence="7">
    <location>
        <begin position="4"/>
        <end position="122"/>
    </location>
</feature>
<evidence type="ECO:0000256" key="5">
    <source>
        <dbReference type="PROSITE-ProRule" id="PRU00169"/>
    </source>
</evidence>
<dbReference type="AlphaFoldDB" id="A0A931GXR4"/>
<name>A0A931GXR4_9BACT</name>
<protein>
    <submittedName>
        <fullName evidence="8">Response regulator transcription factor</fullName>
    </submittedName>
</protein>
<dbReference type="SUPFAM" id="SSF52172">
    <property type="entry name" value="CheY-like"/>
    <property type="match status" value="1"/>
</dbReference>
<proteinExistence type="predicted"/>
<dbReference type="Pfam" id="PF00072">
    <property type="entry name" value="Response_reg"/>
    <property type="match status" value="1"/>
</dbReference>
<dbReference type="SUPFAM" id="SSF46894">
    <property type="entry name" value="C-terminal effector domain of the bipartite response regulators"/>
    <property type="match status" value="1"/>
</dbReference>
<keyword evidence="3" id="KW-0238">DNA-binding</keyword>
<dbReference type="CDD" id="cd17535">
    <property type="entry name" value="REC_NarL-like"/>
    <property type="match status" value="1"/>
</dbReference>
<evidence type="ECO:0000256" key="2">
    <source>
        <dbReference type="ARBA" id="ARBA00023015"/>
    </source>
</evidence>
<dbReference type="Gene3D" id="1.10.10.10">
    <property type="entry name" value="Winged helix-like DNA-binding domain superfamily/Winged helix DNA-binding domain"/>
    <property type="match status" value="1"/>
</dbReference>
<dbReference type="InterPro" id="IPR039420">
    <property type="entry name" value="WalR-like"/>
</dbReference>
<dbReference type="RefSeq" id="WP_196990406.1">
    <property type="nucleotide sequence ID" value="NZ_JADWYR010000001.1"/>
</dbReference>
<evidence type="ECO:0000259" key="7">
    <source>
        <dbReference type="PROSITE" id="PS50110"/>
    </source>
</evidence>
<dbReference type="Pfam" id="PF00196">
    <property type="entry name" value="GerE"/>
    <property type="match status" value="1"/>
</dbReference>
<dbReference type="InterPro" id="IPR036388">
    <property type="entry name" value="WH-like_DNA-bd_sf"/>
</dbReference>
<dbReference type="PANTHER" id="PTHR43214">
    <property type="entry name" value="TWO-COMPONENT RESPONSE REGULATOR"/>
    <property type="match status" value="1"/>
</dbReference>
<dbReference type="CDD" id="cd06170">
    <property type="entry name" value="LuxR_C_like"/>
    <property type="match status" value="1"/>
</dbReference>
<dbReference type="InterPro" id="IPR001789">
    <property type="entry name" value="Sig_transdc_resp-reg_receiver"/>
</dbReference>
<evidence type="ECO:0000313" key="8">
    <source>
        <dbReference type="EMBL" id="MBG9376394.1"/>
    </source>
</evidence>
<dbReference type="Proteomes" id="UP000628448">
    <property type="component" value="Unassembled WGS sequence"/>
</dbReference>
<keyword evidence="2" id="KW-0805">Transcription regulation</keyword>
<feature type="domain" description="HTH luxR-type" evidence="6">
    <location>
        <begin position="146"/>
        <end position="211"/>
    </location>
</feature>
<dbReference type="PROSITE" id="PS50110">
    <property type="entry name" value="RESPONSE_REGULATORY"/>
    <property type="match status" value="1"/>
</dbReference>
<accession>A0A931GXR4</accession>
<reference evidence="8" key="1">
    <citation type="submission" date="2020-11" db="EMBL/GenBank/DDBJ databases">
        <title>Bacterial whole genome sequence for Panacibacter sp. DH6.</title>
        <authorList>
            <person name="Le V."/>
            <person name="Ko S."/>
            <person name="Ahn C.-Y."/>
            <person name="Oh H.-M."/>
        </authorList>
    </citation>
    <scope>NUCLEOTIDE SEQUENCE</scope>
    <source>
        <strain evidence="8">DH6</strain>
    </source>
</reference>